<dbReference type="EMBL" id="AEJC01000029">
    <property type="protein sequence ID" value="EKX69107.1"/>
    <property type="molecule type" value="Genomic_DNA"/>
</dbReference>
<accession>L1L855</accession>
<organism evidence="1 2">
    <name type="scientific">Streptomyces ipomoeae 91-03</name>
    <dbReference type="NCBI Taxonomy" id="698759"/>
    <lineage>
        <taxon>Bacteria</taxon>
        <taxon>Bacillati</taxon>
        <taxon>Actinomycetota</taxon>
        <taxon>Actinomycetes</taxon>
        <taxon>Kitasatosporales</taxon>
        <taxon>Streptomycetaceae</taxon>
        <taxon>Streptomyces</taxon>
    </lineage>
</organism>
<sequence length="68" mass="7685">MGEYRHEGGANDRLASHRVIADIAHERGLSVELKNDLPHISPLCADSRRLKLPSMVKRPELGVWREPC</sequence>
<name>L1L855_9ACTN</name>
<evidence type="ECO:0000313" key="1">
    <source>
        <dbReference type="EMBL" id="EKX69107.1"/>
    </source>
</evidence>
<reference evidence="1 2" key="1">
    <citation type="submission" date="2012-11" db="EMBL/GenBank/DDBJ databases">
        <authorList>
            <person name="Huguet-Tapia J.C."/>
            <person name="Durkin A.S."/>
            <person name="Pettis G.S."/>
            <person name="Badger J.H."/>
        </authorList>
    </citation>
    <scope>NUCLEOTIDE SEQUENCE [LARGE SCALE GENOMIC DNA]</scope>
    <source>
        <strain evidence="1 2">91-03</strain>
    </source>
</reference>
<protein>
    <submittedName>
        <fullName evidence="1">Uncharacterized protein</fullName>
    </submittedName>
</protein>
<dbReference type="Proteomes" id="UP000010411">
    <property type="component" value="Unassembled WGS sequence"/>
</dbReference>
<keyword evidence="2" id="KW-1185">Reference proteome</keyword>
<comment type="caution">
    <text evidence="1">The sequence shown here is derived from an EMBL/GenBank/DDBJ whole genome shotgun (WGS) entry which is preliminary data.</text>
</comment>
<proteinExistence type="predicted"/>
<dbReference type="AlphaFoldDB" id="L1L855"/>
<dbReference type="RefSeq" id="WP_009295154.1">
    <property type="nucleotide sequence ID" value="NZ_AEJC01000029.1"/>
</dbReference>
<dbReference type="PATRIC" id="fig|698759.3.peg.349"/>
<evidence type="ECO:0000313" key="2">
    <source>
        <dbReference type="Proteomes" id="UP000010411"/>
    </source>
</evidence>
<gene>
    <name evidence="1" type="ORF">STRIP9103_00555</name>
</gene>